<evidence type="ECO:0000256" key="1">
    <source>
        <dbReference type="ARBA" id="ARBA00004651"/>
    </source>
</evidence>
<comment type="subcellular location">
    <subcellularLocation>
        <location evidence="1 9">Cell membrane</location>
        <topology evidence="1 9">Multi-pass membrane protein</topology>
    </subcellularLocation>
</comment>
<feature type="transmembrane region" description="Helical" evidence="9">
    <location>
        <begin position="302"/>
        <end position="321"/>
    </location>
</feature>
<dbReference type="Proteomes" id="UP001232992">
    <property type="component" value="Unassembled WGS sequence"/>
</dbReference>
<dbReference type="PANTHER" id="PTHR34308">
    <property type="entry name" value="COBALAMIN BIOSYNTHESIS PROTEIN CBIB"/>
    <property type="match status" value="1"/>
</dbReference>
<keyword evidence="5 9" id="KW-0169">Cobalamin biosynthesis</keyword>
<dbReference type="EMBL" id="JAQOSQ010000005">
    <property type="protein sequence ID" value="MDJ1183051.1"/>
    <property type="molecule type" value="Genomic_DNA"/>
</dbReference>
<keyword evidence="11" id="KW-1185">Reference proteome</keyword>
<comment type="function">
    <text evidence="9">Converts cobyric acid to cobinamide by the addition of aminopropanol on the F carboxylic group.</text>
</comment>
<evidence type="ECO:0000256" key="2">
    <source>
        <dbReference type="ARBA" id="ARBA00004953"/>
    </source>
</evidence>
<organism evidence="10 11">
    <name type="scientific">Roseofilum casamattae BLCC-M143</name>
    <dbReference type="NCBI Taxonomy" id="3022442"/>
    <lineage>
        <taxon>Bacteria</taxon>
        <taxon>Bacillati</taxon>
        <taxon>Cyanobacteriota</taxon>
        <taxon>Cyanophyceae</taxon>
        <taxon>Desertifilales</taxon>
        <taxon>Desertifilaceae</taxon>
        <taxon>Roseofilum</taxon>
        <taxon>Roseofilum casamattae</taxon>
    </lineage>
</organism>
<evidence type="ECO:0000256" key="7">
    <source>
        <dbReference type="ARBA" id="ARBA00022989"/>
    </source>
</evidence>
<sequence length="327" mass="35096">MFFPSAIVLGIAAILDALVGDPWSWPHPVQLMGKAIALGTRLILKFTNSPLGQRLGGIALALTIVGGSALVSNRIISIARLVHPILGIGVESILLASCFAGKSLRDAAVDVLTPLQAGEIETARENLSKYVGRDTADLNEVEILRAVLETVAENAIDGVSAPLFYAILGALIPGLGSAPVAFAYKAASTLDSTIGYRELPYLYIGWFSAKLEDLLTWVPCRLTVITLSLFSGRPRQVWQVCQRDATADPSPNSGWSECVYAAILGVQLGGENTYGGIVKVKPLLGDRIHPITLESIHRALSLTRWCFLVWLGLGIGIGWIVNNYRLI</sequence>
<keyword evidence="7 9" id="KW-1133">Transmembrane helix</keyword>
<dbReference type="RefSeq" id="WP_283757704.1">
    <property type="nucleotide sequence ID" value="NZ_JAQOSQ010000005.1"/>
</dbReference>
<name>A0ABT7BX68_9CYAN</name>
<evidence type="ECO:0000256" key="8">
    <source>
        <dbReference type="ARBA" id="ARBA00023136"/>
    </source>
</evidence>
<evidence type="ECO:0000256" key="6">
    <source>
        <dbReference type="ARBA" id="ARBA00022692"/>
    </source>
</evidence>
<reference evidence="10 11" key="1">
    <citation type="submission" date="2023-01" db="EMBL/GenBank/DDBJ databases">
        <title>Novel diversity within Roseofilum (Cyanobacteria; Desertifilaceae) from marine benthic mats with descriptions of four novel species.</title>
        <authorList>
            <person name="Wang Y."/>
            <person name="Berthold D.E."/>
            <person name="Hu J."/>
            <person name="Lefler F.W."/>
            <person name="Laughinghouse H.D. IV."/>
        </authorList>
    </citation>
    <scope>NUCLEOTIDE SEQUENCE [LARGE SCALE GENOMIC DNA]</scope>
    <source>
        <strain evidence="10 11">BLCC-M143</strain>
    </source>
</reference>
<keyword evidence="6 9" id="KW-0812">Transmembrane</keyword>
<gene>
    <name evidence="10" type="primary">cbiB</name>
    <name evidence="9" type="synonym">cobD</name>
    <name evidence="10" type="ORF">PMH09_07580</name>
</gene>
<comment type="caution">
    <text evidence="9">Lacks conserved residue(s) required for the propagation of feature annotation.</text>
</comment>
<comment type="pathway">
    <text evidence="2 9">Cofactor biosynthesis; adenosylcobalamin biosynthesis.</text>
</comment>
<protein>
    <recommendedName>
        <fullName evidence="9">Cobalamin biosynthesis protein CobD</fullName>
    </recommendedName>
</protein>
<dbReference type="InterPro" id="IPR004485">
    <property type="entry name" value="Cobalamin_biosynth_CobD/CbiB"/>
</dbReference>
<evidence type="ECO:0000313" key="10">
    <source>
        <dbReference type="EMBL" id="MDJ1183051.1"/>
    </source>
</evidence>
<comment type="caution">
    <text evidence="10">The sequence shown here is derived from an EMBL/GenBank/DDBJ whole genome shotgun (WGS) entry which is preliminary data.</text>
</comment>
<dbReference type="NCBIfam" id="TIGR00380">
    <property type="entry name" value="cobal_cbiB"/>
    <property type="match status" value="1"/>
</dbReference>
<comment type="similarity">
    <text evidence="3 9">Belongs to the CobD/CbiB family.</text>
</comment>
<dbReference type="PANTHER" id="PTHR34308:SF1">
    <property type="entry name" value="COBALAMIN BIOSYNTHESIS PROTEIN CBIB"/>
    <property type="match status" value="1"/>
</dbReference>
<evidence type="ECO:0000256" key="4">
    <source>
        <dbReference type="ARBA" id="ARBA00022475"/>
    </source>
</evidence>
<keyword evidence="4 9" id="KW-1003">Cell membrane</keyword>
<evidence type="ECO:0000256" key="9">
    <source>
        <dbReference type="HAMAP-Rule" id="MF_00024"/>
    </source>
</evidence>
<dbReference type="Pfam" id="PF03186">
    <property type="entry name" value="CobD_Cbib"/>
    <property type="match status" value="1"/>
</dbReference>
<evidence type="ECO:0000256" key="3">
    <source>
        <dbReference type="ARBA" id="ARBA00006263"/>
    </source>
</evidence>
<accession>A0ABT7BX68</accession>
<evidence type="ECO:0000313" key="11">
    <source>
        <dbReference type="Proteomes" id="UP001232992"/>
    </source>
</evidence>
<keyword evidence="8 9" id="KW-0472">Membrane</keyword>
<dbReference type="HAMAP" id="MF_00024">
    <property type="entry name" value="CobD_CbiB"/>
    <property type="match status" value="1"/>
</dbReference>
<proteinExistence type="inferred from homology"/>
<evidence type="ECO:0000256" key="5">
    <source>
        <dbReference type="ARBA" id="ARBA00022573"/>
    </source>
</evidence>